<protein>
    <recommendedName>
        <fullName evidence="3">ABC transporter substrate-binding protein</fullName>
    </recommendedName>
</protein>
<dbReference type="GO" id="GO:0030975">
    <property type="term" value="F:thiamine binding"/>
    <property type="evidence" value="ECO:0007669"/>
    <property type="project" value="TreeGrafter"/>
</dbReference>
<organism evidence="2">
    <name type="scientific">bioreactor metagenome</name>
    <dbReference type="NCBI Taxonomy" id="1076179"/>
    <lineage>
        <taxon>unclassified sequences</taxon>
        <taxon>metagenomes</taxon>
        <taxon>ecological metagenomes</taxon>
    </lineage>
</organism>
<accession>A0A644SWL4</accession>
<gene>
    <name evidence="2" type="ORF">SDC9_04562</name>
</gene>
<name>A0A644SWL4_9ZZZZ</name>
<dbReference type="Pfam" id="PF13343">
    <property type="entry name" value="SBP_bac_6"/>
    <property type="match status" value="1"/>
</dbReference>
<dbReference type="GO" id="GO:0030288">
    <property type="term" value="C:outer membrane-bounded periplasmic space"/>
    <property type="evidence" value="ECO:0007669"/>
    <property type="project" value="TreeGrafter"/>
</dbReference>
<dbReference type="SUPFAM" id="SSF53850">
    <property type="entry name" value="Periplasmic binding protein-like II"/>
    <property type="match status" value="1"/>
</dbReference>
<dbReference type="GO" id="GO:0030976">
    <property type="term" value="F:thiamine pyrophosphate binding"/>
    <property type="evidence" value="ECO:0007669"/>
    <property type="project" value="TreeGrafter"/>
</dbReference>
<reference evidence="2" key="1">
    <citation type="submission" date="2019-08" db="EMBL/GenBank/DDBJ databases">
        <authorList>
            <person name="Kucharzyk K."/>
            <person name="Murdoch R.W."/>
            <person name="Higgins S."/>
            <person name="Loffler F."/>
        </authorList>
    </citation>
    <scope>NUCLEOTIDE SEQUENCE</scope>
</reference>
<comment type="caution">
    <text evidence="2">The sequence shown here is derived from an EMBL/GenBank/DDBJ whole genome shotgun (WGS) entry which is preliminary data.</text>
</comment>
<dbReference type="AlphaFoldDB" id="A0A644SWL4"/>
<evidence type="ECO:0008006" key="3">
    <source>
        <dbReference type="Google" id="ProtNLM"/>
    </source>
</evidence>
<keyword evidence="1" id="KW-0732">Signal</keyword>
<dbReference type="EMBL" id="VSSQ01000008">
    <property type="protein sequence ID" value="MPL59014.1"/>
    <property type="molecule type" value="Genomic_DNA"/>
</dbReference>
<proteinExistence type="predicted"/>
<evidence type="ECO:0000313" key="2">
    <source>
        <dbReference type="EMBL" id="MPL59014.1"/>
    </source>
</evidence>
<dbReference type="PANTHER" id="PTHR30006:SF2">
    <property type="entry name" value="ABC TRANSPORTER SUBSTRATE-BINDING PROTEIN"/>
    <property type="match status" value="1"/>
</dbReference>
<sequence length="337" mass="36500">MKRLIIVLLLISALLFPAFSAGADASYSGKVMLYSSTGEDVVIALKNAFQAKYPNVKLDYYSATSGKCVTKLSTEFQSKSVTCDLAWLADPSAMINLKAGNHLVQYLSPFAAGVDPKFKDAEGYYTGARLLIMGITFSTTSCSDKEAPYNWDGLLAPNFNKQLIMTDPTGSGSTKALVYAMTRNPKYGWDYFKKLGEMGTELQSSSGATNNAVAAGSYKVAFGVDYNTKNLMAEGSPIGWHDTKDIVAVPCPIAIPVGAPHEKLAKLLYDFILDPNGGQKLLTQYNITPIVDGVELPAGMLTATEVASKALPIDWIDLAKVSNKLLDQFDSYFKKQK</sequence>
<dbReference type="GO" id="GO:0015888">
    <property type="term" value="P:thiamine transport"/>
    <property type="evidence" value="ECO:0007669"/>
    <property type="project" value="TreeGrafter"/>
</dbReference>
<dbReference type="PANTHER" id="PTHR30006">
    <property type="entry name" value="THIAMINE-BINDING PERIPLASMIC PROTEIN-RELATED"/>
    <property type="match status" value="1"/>
</dbReference>
<dbReference type="Gene3D" id="3.40.190.10">
    <property type="entry name" value="Periplasmic binding protein-like II"/>
    <property type="match status" value="2"/>
</dbReference>
<dbReference type="CDD" id="cd13547">
    <property type="entry name" value="PBP2_Fbp_like_2"/>
    <property type="match status" value="1"/>
</dbReference>
<evidence type="ECO:0000256" key="1">
    <source>
        <dbReference type="ARBA" id="ARBA00022729"/>
    </source>
</evidence>